<dbReference type="Proteomes" id="UP001151518">
    <property type="component" value="Unassembled WGS sequence"/>
</dbReference>
<protein>
    <recommendedName>
        <fullName evidence="6">Protein tyrosine phosphatase</fullName>
    </recommendedName>
</protein>
<dbReference type="PANTHER" id="PTHR19134:SF449">
    <property type="entry name" value="TYROSINE-PROTEIN PHOSPHATASE 1"/>
    <property type="match status" value="1"/>
</dbReference>
<dbReference type="PROSITE" id="PS50056">
    <property type="entry name" value="TYR_PHOSPHATASE_2"/>
    <property type="match status" value="1"/>
</dbReference>
<dbReference type="InterPro" id="IPR000387">
    <property type="entry name" value="Tyr_Pase_dom"/>
</dbReference>
<evidence type="ECO:0000259" key="3">
    <source>
        <dbReference type="PROSITE" id="PS50056"/>
    </source>
</evidence>
<dbReference type="SMART" id="SM00194">
    <property type="entry name" value="PTPc"/>
    <property type="match status" value="1"/>
</dbReference>
<dbReference type="PROSITE" id="PS50055">
    <property type="entry name" value="TYR_PHOSPHATASE_PTP"/>
    <property type="match status" value="1"/>
</dbReference>
<evidence type="ECO:0000313" key="4">
    <source>
        <dbReference type="EMBL" id="KAJ2678866.1"/>
    </source>
</evidence>
<dbReference type="CDD" id="cd00047">
    <property type="entry name" value="PTPc"/>
    <property type="match status" value="1"/>
</dbReference>
<dbReference type="PRINTS" id="PR00700">
    <property type="entry name" value="PRTYPHPHTASE"/>
</dbReference>
<comment type="similarity">
    <text evidence="1">Belongs to the protein-tyrosine phosphatase family. Non-receptor class subfamily.</text>
</comment>
<dbReference type="AlphaFoldDB" id="A0A9W8KZG9"/>
<dbReference type="EMBL" id="JANBTW010000017">
    <property type="protein sequence ID" value="KAJ2678866.1"/>
    <property type="molecule type" value="Genomic_DNA"/>
</dbReference>
<reference evidence="4" key="1">
    <citation type="submission" date="2022-07" db="EMBL/GenBank/DDBJ databases">
        <title>Phylogenomic reconstructions and comparative analyses of Kickxellomycotina fungi.</title>
        <authorList>
            <person name="Reynolds N.K."/>
            <person name="Stajich J.E."/>
            <person name="Barry K."/>
            <person name="Grigoriev I.V."/>
            <person name="Crous P."/>
            <person name="Smith M.E."/>
        </authorList>
    </citation>
    <scope>NUCLEOTIDE SEQUENCE</scope>
    <source>
        <strain evidence="4">NRRL 3115</strain>
    </source>
</reference>
<proteinExistence type="inferred from homology"/>
<dbReference type="InterPro" id="IPR029021">
    <property type="entry name" value="Prot-tyrosine_phosphatase-like"/>
</dbReference>
<dbReference type="GO" id="GO:0004725">
    <property type="term" value="F:protein tyrosine phosphatase activity"/>
    <property type="evidence" value="ECO:0007669"/>
    <property type="project" value="InterPro"/>
</dbReference>
<dbReference type="SMART" id="SM00404">
    <property type="entry name" value="PTPc_motif"/>
    <property type="match status" value="1"/>
</dbReference>
<dbReference type="SUPFAM" id="SSF52799">
    <property type="entry name" value="(Phosphotyrosine protein) phosphatases II"/>
    <property type="match status" value="1"/>
</dbReference>
<gene>
    <name evidence="4" type="ORF">GGI25_002059</name>
</gene>
<accession>A0A9W8KZG9</accession>
<dbReference type="PROSITE" id="PS00383">
    <property type="entry name" value="TYR_PHOSPHATASE_1"/>
    <property type="match status" value="1"/>
</dbReference>
<dbReference type="InterPro" id="IPR016130">
    <property type="entry name" value="Tyr_Pase_AS"/>
</dbReference>
<comment type="caution">
    <text evidence="4">The sequence shown here is derived from an EMBL/GenBank/DDBJ whole genome shotgun (WGS) entry which is preliminary data.</text>
</comment>
<evidence type="ECO:0000259" key="2">
    <source>
        <dbReference type="PROSITE" id="PS50055"/>
    </source>
</evidence>
<evidence type="ECO:0000256" key="1">
    <source>
        <dbReference type="ARBA" id="ARBA00009649"/>
    </source>
</evidence>
<name>A0A9W8KZG9_9FUNG</name>
<evidence type="ECO:0000313" key="5">
    <source>
        <dbReference type="Proteomes" id="UP001151518"/>
    </source>
</evidence>
<dbReference type="PANTHER" id="PTHR19134">
    <property type="entry name" value="RECEPTOR-TYPE TYROSINE-PROTEIN PHOSPHATASE"/>
    <property type="match status" value="1"/>
</dbReference>
<organism evidence="4 5">
    <name type="scientific">Coemansia spiralis</name>
    <dbReference type="NCBI Taxonomy" id="417178"/>
    <lineage>
        <taxon>Eukaryota</taxon>
        <taxon>Fungi</taxon>
        <taxon>Fungi incertae sedis</taxon>
        <taxon>Zoopagomycota</taxon>
        <taxon>Kickxellomycotina</taxon>
        <taxon>Kickxellomycetes</taxon>
        <taxon>Kickxellales</taxon>
        <taxon>Kickxellaceae</taxon>
        <taxon>Coemansia</taxon>
    </lineage>
</organism>
<dbReference type="Gene3D" id="3.90.190.10">
    <property type="entry name" value="Protein tyrosine phosphatase superfamily"/>
    <property type="match status" value="1"/>
</dbReference>
<sequence length="313" mass="35776">MESTSFKQLLGELEQIPVRQRVISSFEQIHNKDRERIRQELERLDNKKSSNVSDAQSRTSYSLNRFFVIPYNHNRVKLMEGGNDYINATHIKLPDNISTTKYIATQGPINHTIGDFWQMVWEQKALTIVMVTKTAEGEYSKCAEYWPSAVGKPFLPRLSSGSTSVVVTLLDSTHLSAVCPSLVERNFVLTHKLYPGKSRTVRQLHFTAWPDRGLPKSPEPLVRLIDAMNLGEQFKEDKDSPIIVHCSAGVGRTGTFILLDAARQYFATHSDYDGDFVADAFKSLREQRMMMVHTLEQFEFCYQAIDYMLNNKA</sequence>
<feature type="domain" description="Tyrosine specific protein phosphatases" evidence="3">
    <location>
        <begin position="219"/>
        <end position="299"/>
    </location>
</feature>
<dbReference type="InterPro" id="IPR050348">
    <property type="entry name" value="Protein-Tyr_Phosphatase"/>
</dbReference>
<feature type="domain" description="Tyrosine-protein phosphatase" evidence="2">
    <location>
        <begin position="37"/>
        <end position="308"/>
    </location>
</feature>
<dbReference type="Pfam" id="PF00102">
    <property type="entry name" value="Y_phosphatase"/>
    <property type="match status" value="1"/>
</dbReference>
<dbReference type="OrthoDB" id="10253954at2759"/>
<dbReference type="InterPro" id="IPR003595">
    <property type="entry name" value="Tyr_Pase_cat"/>
</dbReference>
<evidence type="ECO:0008006" key="6">
    <source>
        <dbReference type="Google" id="ProtNLM"/>
    </source>
</evidence>
<dbReference type="InterPro" id="IPR000242">
    <property type="entry name" value="PTP_cat"/>
</dbReference>